<evidence type="ECO:0000313" key="5">
    <source>
        <dbReference type="EMBL" id="ACV80198.1"/>
    </source>
</evidence>
<dbReference type="GO" id="GO:0005524">
    <property type="term" value="F:ATP binding"/>
    <property type="evidence" value="ECO:0007669"/>
    <property type="project" value="UniProtKB-KW"/>
</dbReference>
<dbReference type="InterPro" id="IPR006015">
    <property type="entry name" value="Universal_stress_UspA"/>
</dbReference>
<keyword evidence="2" id="KW-0547">Nucleotide-binding</keyword>
<name>C8XGW7_NAKMY</name>
<feature type="domain" description="UspA" evidence="4">
    <location>
        <begin position="157"/>
        <end position="296"/>
    </location>
</feature>
<evidence type="ECO:0000256" key="1">
    <source>
        <dbReference type="ARBA" id="ARBA00008791"/>
    </source>
</evidence>
<dbReference type="SUPFAM" id="SSF52402">
    <property type="entry name" value="Adenine nucleotide alpha hydrolases-like"/>
    <property type="match status" value="2"/>
</dbReference>
<evidence type="ECO:0000256" key="3">
    <source>
        <dbReference type="ARBA" id="ARBA00022840"/>
    </source>
</evidence>
<reference evidence="6" key="1">
    <citation type="submission" date="2009-09" db="EMBL/GenBank/DDBJ databases">
        <title>The complete genome of Nakamurella multipartita DSM 44233.</title>
        <authorList>
            <consortium name="US DOE Joint Genome Institute (JGI-PGF)"/>
            <person name="Lucas S."/>
            <person name="Copeland A."/>
            <person name="Lapidus A."/>
            <person name="Glavina del Rio T."/>
            <person name="Dalin E."/>
            <person name="Tice H."/>
            <person name="Bruce D."/>
            <person name="Goodwin L."/>
            <person name="Pitluck S."/>
            <person name="Kyrpides N."/>
            <person name="Mavromatis K."/>
            <person name="Ivanova N."/>
            <person name="Ovchinnikova G."/>
            <person name="Sims D."/>
            <person name="Meincke L."/>
            <person name="Brettin T."/>
            <person name="Detter J.C."/>
            <person name="Han C."/>
            <person name="Larimer F."/>
            <person name="Land M."/>
            <person name="Hauser L."/>
            <person name="Markowitz V."/>
            <person name="Cheng J.-F."/>
            <person name="Hugenholtz P."/>
            <person name="Woyke T."/>
            <person name="Wu D."/>
            <person name="Klenk H.-P."/>
            <person name="Eisen J.A."/>
        </authorList>
    </citation>
    <scope>NUCLEOTIDE SEQUENCE [LARGE SCALE GENOMIC DNA]</scope>
    <source>
        <strain evidence="6">ATCC 700099 / DSM 44233 / CIP 104796 / JCM 9543 / NBRC 105858 / Y-104</strain>
    </source>
</reference>
<dbReference type="STRING" id="479431.Namu_3905"/>
<sequence length="301" mass="32128">MNEIDVQQRSTNRIVVGIDESEGARVAAQWAAREAAQRHAVLHLVSAYPNRLATGVADVVPSIAHQDTLKDLHRQIQTELTTAHPGLRVTGLVAYEQPIPLLLHESAHALMLVVATRGSGRLSHVTMGSVAFGVTARAHVPVVVVRPGTDPVDPRGPVVVGVDGSPISEQALAFAFEAAAVRGTSLLAVHAWDTEQAFDPEGVTIPAGRLTVSDLKQIERVVLAERLAGWRERYPDVPVETTLLTERAADGLERLSKKAQLVVVGSRGRNRVVGGLLGSTSQHLIVHSGSPVAVVRLDDGR</sequence>
<gene>
    <name evidence="5" type="ordered locus">Namu_3905</name>
</gene>
<dbReference type="PANTHER" id="PTHR46268">
    <property type="entry name" value="STRESS RESPONSE PROTEIN NHAX"/>
    <property type="match status" value="1"/>
</dbReference>
<dbReference type="PANTHER" id="PTHR46268:SF27">
    <property type="entry name" value="UNIVERSAL STRESS PROTEIN RV2623"/>
    <property type="match status" value="1"/>
</dbReference>
<organism evidence="5 6">
    <name type="scientific">Nakamurella multipartita (strain ATCC 700099 / DSM 44233 / CIP 104796 / JCM 9543 / NBRC 105858 / Y-104)</name>
    <name type="common">Microsphaera multipartita</name>
    <dbReference type="NCBI Taxonomy" id="479431"/>
    <lineage>
        <taxon>Bacteria</taxon>
        <taxon>Bacillati</taxon>
        <taxon>Actinomycetota</taxon>
        <taxon>Actinomycetes</taxon>
        <taxon>Nakamurellales</taxon>
        <taxon>Nakamurellaceae</taxon>
        <taxon>Nakamurella</taxon>
    </lineage>
</organism>
<dbReference type="HOGENOM" id="CLU_049301_2_3_11"/>
<proteinExistence type="inferred from homology"/>
<comment type="similarity">
    <text evidence="1">Belongs to the universal stress protein A family.</text>
</comment>
<dbReference type="AlphaFoldDB" id="C8XGW7"/>
<dbReference type="InterPro" id="IPR014729">
    <property type="entry name" value="Rossmann-like_a/b/a_fold"/>
</dbReference>
<dbReference type="InParanoid" id="C8XGW7"/>
<evidence type="ECO:0000256" key="2">
    <source>
        <dbReference type="ARBA" id="ARBA00022741"/>
    </source>
</evidence>
<dbReference type="RefSeq" id="WP_015749024.1">
    <property type="nucleotide sequence ID" value="NC_013235.1"/>
</dbReference>
<feature type="domain" description="UspA" evidence="4">
    <location>
        <begin position="12"/>
        <end position="146"/>
    </location>
</feature>
<dbReference type="PRINTS" id="PR01438">
    <property type="entry name" value="UNVRSLSTRESS"/>
</dbReference>
<reference evidence="5 6" key="2">
    <citation type="journal article" date="2010" name="Stand. Genomic Sci.">
        <title>Complete genome sequence of Nakamurella multipartita type strain (Y-104).</title>
        <authorList>
            <person name="Tice H."/>
            <person name="Mayilraj S."/>
            <person name="Sims D."/>
            <person name="Lapidus A."/>
            <person name="Nolan M."/>
            <person name="Lucas S."/>
            <person name="Glavina Del Rio T."/>
            <person name="Copeland A."/>
            <person name="Cheng J.F."/>
            <person name="Meincke L."/>
            <person name="Bruce D."/>
            <person name="Goodwin L."/>
            <person name="Pitluck S."/>
            <person name="Ivanova N."/>
            <person name="Mavromatis K."/>
            <person name="Ovchinnikova G."/>
            <person name="Pati A."/>
            <person name="Chen A."/>
            <person name="Palaniappan K."/>
            <person name="Land M."/>
            <person name="Hauser L."/>
            <person name="Chang Y.J."/>
            <person name="Jeffries C.D."/>
            <person name="Detter J.C."/>
            <person name="Brettin T."/>
            <person name="Rohde M."/>
            <person name="Goker M."/>
            <person name="Bristow J."/>
            <person name="Eisen J.A."/>
            <person name="Markowitz V."/>
            <person name="Hugenholtz P."/>
            <person name="Kyrpides N.C."/>
            <person name="Klenk H.P."/>
            <person name="Chen F."/>
        </authorList>
    </citation>
    <scope>NUCLEOTIDE SEQUENCE [LARGE SCALE GENOMIC DNA]</scope>
    <source>
        <strain evidence="6">ATCC 700099 / DSM 44233 / CIP 104796 / JCM 9543 / NBRC 105858 / Y-104</strain>
    </source>
</reference>
<dbReference type="EMBL" id="CP001737">
    <property type="protein sequence ID" value="ACV80198.1"/>
    <property type="molecule type" value="Genomic_DNA"/>
</dbReference>
<evidence type="ECO:0000313" key="6">
    <source>
        <dbReference type="Proteomes" id="UP000002218"/>
    </source>
</evidence>
<keyword evidence="6" id="KW-1185">Reference proteome</keyword>
<dbReference type="Pfam" id="PF00582">
    <property type="entry name" value="Usp"/>
    <property type="match status" value="2"/>
</dbReference>
<protein>
    <submittedName>
        <fullName evidence="5">UspA domain protein</fullName>
    </submittedName>
</protein>
<dbReference type="Proteomes" id="UP000002218">
    <property type="component" value="Chromosome"/>
</dbReference>
<dbReference type="eggNOG" id="COG0589">
    <property type="taxonomic scope" value="Bacteria"/>
</dbReference>
<dbReference type="InterPro" id="IPR006016">
    <property type="entry name" value="UspA"/>
</dbReference>
<dbReference type="KEGG" id="nml:Namu_3905"/>
<dbReference type="Gene3D" id="3.40.50.620">
    <property type="entry name" value="HUPs"/>
    <property type="match status" value="2"/>
</dbReference>
<accession>C8XGW7</accession>
<evidence type="ECO:0000259" key="4">
    <source>
        <dbReference type="Pfam" id="PF00582"/>
    </source>
</evidence>
<keyword evidence="3" id="KW-0067">ATP-binding</keyword>